<feature type="transmembrane region" description="Helical" evidence="2">
    <location>
        <begin position="20"/>
        <end position="44"/>
    </location>
</feature>
<feature type="transmembrane region" description="Helical" evidence="2">
    <location>
        <begin position="248"/>
        <end position="267"/>
    </location>
</feature>
<dbReference type="PANTHER" id="PTHR23028">
    <property type="entry name" value="ACETYLTRANSFERASE"/>
    <property type="match status" value="1"/>
</dbReference>
<keyword evidence="2" id="KW-0812">Transmembrane</keyword>
<feature type="transmembrane region" description="Helical" evidence="2">
    <location>
        <begin position="56"/>
        <end position="75"/>
    </location>
</feature>
<feature type="transmembrane region" description="Helical" evidence="2">
    <location>
        <begin position="273"/>
        <end position="293"/>
    </location>
</feature>
<protein>
    <submittedName>
        <fullName evidence="4">Acyltransferase</fullName>
    </submittedName>
</protein>
<feature type="region of interest" description="Disordered" evidence="1">
    <location>
        <begin position="412"/>
        <end position="431"/>
    </location>
</feature>
<dbReference type="InterPro" id="IPR050879">
    <property type="entry name" value="Acyltransferase_3"/>
</dbReference>
<dbReference type="GO" id="GO:0016747">
    <property type="term" value="F:acyltransferase activity, transferring groups other than amino-acyl groups"/>
    <property type="evidence" value="ECO:0007669"/>
    <property type="project" value="InterPro"/>
</dbReference>
<dbReference type="GO" id="GO:0009103">
    <property type="term" value="P:lipopolysaccharide biosynthetic process"/>
    <property type="evidence" value="ECO:0007669"/>
    <property type="project" value="TreeGrafter"/>
</dbReference>
<dbReference type="GO" id="GO:0016020">
    <property type="term" value="C:membrane"/>
    <property type="evidence" value="ECO:0007669"/>
    <property type="project" value="TreeGrafter"/>
</dbReference>
<keyword evidence="4" id="KW-0012">Acyltransferase</keyword>
<keyword evidence="2" id="KW-1133">Transmembrane helix</keyword>
<evidence type="ECO:0000256" key="2">
    <source>
        <dbReference type="SAM" id="Phobius"/>
    </source>
</evidence>
<dbReference type="EMBL" id="JAHEWX010000017">
    <property type="protein sequence ID" value="MBT1542660.1"/>
    <property type="molecule type" value="Genomic_DNA"/>
</dbReference>
<organism evidence="4 5">
    <name type="scientific">Curtobacterium flaccumfaciens pv. flaccumfaciens</name>
    <dbReference type="NCBI Taxonomy" id="138532"/>
    <lineage>
        <taxon>Bacteria</taxon>
        <taxon>Bacillati</taxon>
        <taxon>Actinomycetota</taxon>
        <taxon>Actinomycetes</taxon>
        <taxon>Micrococcales</taxon>
        <taxon>Microbacteriaceae</taxon>
        <taxon>Curtobacterium</taxon>
    </lineage>
</organism>
<feature type="transmembrane region" description="Helical" evidence="2">
    <location>
        <begin position="210"/>
        <end position="227"/>
    </location>
</feature>
<reference evidence="4" key="1">
    <citation type="submission" date="2021-05" db="EMBL/GenBank/DDBJ databases">
        <title>Whole genome sequence of Curtobacterium flaccumfaciens pv. flaccumfaciens strain CFBP 3417.</title>
        <authorList>
            <person name="Osdaghi E."/>
            <person name="Taghouti G."/>
            <person name="Portier P."/>
            <person name="Fazliarab A."/>
            <person name="Taghavi S.M."/>
            <person name="Briand M."/>
            <person name="Le-Saux M."/>
            <person name="Jacques M.-A."/>
        </authorList>
    </citation>
    <scope>NUCLEOTIDE SEQUENCE</scope>
    <source>
        <strain evidence="4">CFBP 3417</strain>
    </source>
</reference>
<gene>
    <name evidence="4" type="ORF">KK103_12885</name>
</gene>
<dbReference type="AlphaFoldDB" id="A0A9Q2W5K5"/>
<evidence type="ECO:0000313" key="5">
    <source>
        <dbReference type="Proteomes" id="UP000709437"/>
    </source>
</evidence>
<evidence type="ECO:0000313" key="4">
    <source>
        <dbReference type="EMBL" id="MBT1542660.1"/>
    </source>
</evidence>
<feature type="transmembrane region" description="Helical" evidence="2">
    <location>
        <begin position="314"/>
        <end position="338"/>
    </location>
</feature>
<evidence type="ECO:0000259" key="3">
    <source>
        <dbReference type="Pfam" id="PF01757"/>
    </source>
</evidence>
<dbReference type="RefSeq" id="WP_214563364.1">
    <property type="nucleotide sequence ID" value="NZ_JAHEWX010000017.1"/>
</dbReference>
<accession>A0A9Q2W5K5</accession>
<keyword evidence="2" id="KW-0472">Membrane</keyword>
<feature type="transmembrane region" description="Helical" evidence="2">
    <location>
        <begin position="158"/>
        <end position="177"/>
    </location>
</feature>
<feature type="transmembrane region" description="Helical" evidence="2">
    <location>
        <begin position="184"/>
        <end position="204"/>
    </location>
</feature>
<feature type="transmembrane region" description="Helical" evidence="2">
    <location>
        <begin position="350"/>
        <end position="372"/>
    </location>
</feature>
<dbReference type="Proteomes" id="UP000709437">
    <property type="component" value="Unassembled WGS sequence"/>
</dbReference>
<sequence>MSTARAPRLDLAHIDGMRGILAAFVVVAHTVQFTGVAGSVAASMPVVYRVLSAGDLRVPAFIAISGFTMMIAVSGRHDLRLGTTYGAYAKRRIRRLVPPYLTALVLALALIAFVPVMNEPHGTVWDDKLPVTLQGIVTHVFLLHNLSPEWITSINGTLWSLPIEMQLTLLMPVLLLLWRRTHPVVVIVLSFALAVLSIATGVGAWSAPHFLGVFGVGMYGAHLVIGSEDDLRRRRPRSLQRMLRHQRSVLLVALVVLTAAFVQVAAAPGIVHSAVTGTVAGLGITLLLMVLADGQRTGRVGTHRVRRFLGGRRLVQSGLVSYSVFLVHSPLLALGNLLLLPLGLPTPVQFGLMLFVVAPAVVAVCVVFAVLVERPFMNSHQRALLGELFGRRAVPGTPHVASTDAAAAPAVPVSGGARRAAAGAAGPRRRR</sequence>
<feature type="transmembrane region" description="Helical" evidence="2">
    <location>
        <begin position="96"/>
        <end position="117"/>
    </location>
</feature>
<name>A0A9Q2W5K5_9MICO</name>
<dbReference type="Pfam" id="PF01757">
    <property type="entry name" value="Acyl_transf_3"/>
    <property type="match status" value="1"/>
</dbReference>
<keyword evidence="4" id="KW-0808">Transferase</keyword>
<comment type="caution">
    <text evidence="4">The sequence shown here is derived from an EMBL/GenBank/DDBJ whole genome shotgun (WGS) entry which is preliminary data.</text>
</comment>
<dbReference type="PANTHER" id="PTHR23028:SF53">
    <property type="entry name" value="ACYL_TRANSF_3 DOMAIN-CONTAINING PROTEIN"/>
    <property type="match status" value="1"/>
</dbReference>
<feature type="domain" description="Acyltransferase 3" evidence="3">
    <location>
        <begin position="14"/>
        <end position="369"/>
    </location>
</feature>
<dbReference type="InterPro" id="IPR002656">
    <property type="entry name" value="Acyl_transf_3_dom"/>
</dbReference>
<evidence type="ECO:0000256" key="1">
    <source>
        <dbReference type="SAM" id="MobiDB-lite"/>
    </source>
</evidence>
<proteinExistence type="predicted"/>